<keyword evidence="1" id="KW-0175">Coiled coil</keyword>
<sequence length="219" mass="24935">MIQKATLQFLTELKKHNDKEWFDANRKKYESAKDDIQQLTQQLIDAIGAFDSNIAVLQPKECTFRINRDVRFSKNKAPYKTNMAAYFAKGGKKSTNAGYYLHIEPGASFLAAGCWGPEPAKLAAIRQEIDYNFSDWNKLVTSKTFTQTFKNGLSQEQVLLRPPKGYDEHNLAIQYLKLKGFIVTQTLDDALLTSTTMVKEITKMFKVAQPFVDFLNTAE</sequence>
<dbReference type="RefSeq" id="WP_379708725.1">
    <property type="nucleotide sequence ID" value="NZ_JBHSCZ010000002.1"/>
</dbReference>
<dbReference type="PANTHER" id="PTHR36452">
    <property type="entry name" value="CHROMOSOME 12, WHOLE GENOME SHOTGUN SEQUENCE"/>
    <property type="match status" value="1"/>
</dbReference>
<feature type="coiled-coil region" evidence="1">
    <location>
        <begin position="22"/>
        <end position="49"/>
    </location>
</feature>
<organism evidence="2 3">
    <name type="scientific">Ferruginibacter yonginensis</name>
    <dbReference type="NCBI Taxonomy" id="1310416"/>
    <lineage>
        <taxon>Bacteria</taxon>
        <taxon>Pseudomonadati</taxon>
        <taxon>Bacteroidota</taxon>
        <taxon>Chitinophagia</taxon>
        <taxon>Chitinophagales</taxon>
        <taxon>Chitinophagaceae</taxon>
        <taxon>Ferruginibacter</taxon>
    </lineage>
</organism>
<gene>
    <name evidence="2" type="ORF">ACFOWM_08215</name>
</gene>
<dbReference type="InterPro" id="IPR015996">
    <property type="entry name" value="UCP028451"/>
</dbReference>
<dbReference type="Proteomes" id="UP001595907">
    <property type="component" value="Unassembled WGS sequence"/>
</dbReference>
<dbReference type="Pfam" id="PF09365">
    <property type="entry name" value="DUF2461"/>
    <property type="match status" value="1"/>
</dbReference>
<evidence type="ECO:0000313" key="2">
    <source>
        <dbReference type="EMBL" id="MFC4262857.1"/>
    </source>
</evidence>
<keyword evidence="3" id="KW-1185">Reference proteome</keyword>
<accession>A0ABV8QRG8</accession>
<reference evidence="3" key="1">
    <citation type="journal article" date="2019" name="Int. J. Syst. Evol. Microbiol.">
        <title>The Global Catalogue of Microorganisms (GCM) 10K type strain sequencing project: providing services to taxonomists for standard genome sequencing and annotation.</title>
        <authorList>
            <consortium name="The Broad Institute Genomics Platform"/>
            <consortium name="The Broad Institute Genome Sequencing Center for Infectious Disease"/>
            <person name="Wu L."/>
            <person name="Ma J."/>
        </authorList>
    </citation>
    <scope>NUCLEOTIDE SEQUENCE [LARGE SCALE GENOMIC DNA]</scope>
    <source>
        <strain evidence="3">CECT 8289</strain>
    </source>
</reference>
<comment type="caution">
    <text evidence="2">The sequence shown here is derived from an EMBL/GenBank/DDBJ whole genome shotgun (WGS) entry which is preliminary data.</text>
</comment>
<dbReference type="InterPro" id="IPR012808">
    <property type="entry name" value="CHP02453"/>
</dbReference>
<dbReference type="NCBIfam" id="TIGR02453">
    <property type="entry name" value="TIGR02453 family protein"/>
    <property type="match status" value="1"/>
</dbReference>
<proteinExistence type="predicted"/>
<dbReference type="EMBL" id="JBHSCZ010000002">
    <property type="protein sequence ID" value="MFC4262857.1"/>
    <property type="molecule type" value="Genomic_DNA"/>
</dbReference>
<dbReference type="PIRSF" id="PIRSF028451">
    <property type="entry name" value="UCP028451"/>
    <property type="match status" value="1"/>
</dbReference>
<evidence type="ECO:0000313" key="3">
    <source>
        <dbReference type="Proteomes" id="UP001595907"/>
    </source>
</evidence>
<protein>
    <submittedName>
        <fullName evidence="2">DUF2461 domain-containing protein</fullName>
    </submittedName>
</protein>
<name>A0ABV8QRG8_9BACT</name>
<dbReference type="PANTHER" id="PTHR36452:SF1">
    <property type="entry name" value="DUF2461 DOMAIN-CONTAINING PROTEIN"/>
    <property type="match status" value="1"/>
</dbReference>
<evidence type="ECO:0000256" key="1">
    <source>
        <dbReference type="SAM" id="Coils"/>
    </source>
</evidence>